<evidence type="ECO:0000259" key="1">
    <source>
        <dbReference type="Pfam" id="PF12146"/>
    </source>
</evidence>
<feature type="domain" description="Serine aminopeptidase S33" evidence="1">
    <location>
        <begin position="39"/>
        <end position="272"/>
    </location>
</feature>
<protein>
    <submittedName>
        <fullName evidence="2">Alpha/beta hydrolase</fullName>
    </submittedName>
</protein>
<reference evidence="2" key="1">
    <citation type="submission" date="2021-02" db="EMBL/GenBank/DDBJ databases">
        <title>Natrosporangium hydrolyticum gen. nov., sp. nov, a haloalkaliphilic actinobacterium from a soda solonchak soil.</title>
        <authorList>
            <person name="Sorokin D.Y."/>
            <person name="Khijniak T.V."/>
            <person name="Zakharycheva A.P."/>
            <person name="Boueva O.V."/>
            <person name="Ariskina E.V."/>
            <person name="Hahnke R.L."/>
            <person name="Bunk B."/>
            <person name="Sproer C."/>
            <person name="Schumann P."/>
            <person name="Evtushenko L.I."/>
            <person name="Kublanov I.V."/>
        </authorList>
    </citation>
    <scope>NUCLEOTIDE SEQUENCE</scope>
    <source>
        <strain evidence="2">DSM 106523</strain>
    </source>
</reference>
<dbReference type="InterPro" id="IPR000639">
    <property type="entry name" value="Epox_hydrolase-like"/>
</dbReference>
<dbReference type="EMBL" id="CP070499">
    <property type="protein sequence ID" value="QSB13838.1"/>
    <property type="molecule type" value="Genomic_DNA"/>
</dbReference>
<sequence>MVTPSPQPTAWEGPPCRKVEVKRAGSTIRGELVGPTGAALVVFIHGGFMDRRMFDGQVPAVVAAGNQVLSWDVRGHGESLPRGAERPSVADLAADLFALLDEVGHTAPVILVGQSLGGMIAQRAALTTPARVAGLVIIGAPCVNPADPKISRRMAAMWRVSNLITGLLPSSAIRRQLPKGTAVTAQAQQYVRAAVATVTKEDFRWLTEASREAGQGLRGQRIEAPQLIVRGALDNSGAGRLTALTAAHWTSRDPHARYELIPAAGHQAHQDQPELFNRLLLDFISARR</sequence>
<dbReference type="PRINTS" id="PR00412">
    <property type="entry name" value="EPOXHYDRLASE"/>
</dbReference>
<dbReference type="PRINTS" id="PR00111">
    <property type="entry name" value="ABHYDROLASE"/>
</dbReference>
<dbReference type="GO" id="GO:0016787">
    <property type="term" value="F:hydrolase activity"/>
    <property type="evidence" value="ECO:0007669"/>
    <property type="project" value="UniProtKB-KW"/>
</dbReference>
<accession>A0A895YJ83</accession>
<dbReference type="PANTHER" id="PTHR43194">
    <property type="entry name" value="HYDROLASE ALPHA/BETA FOLD FAMILY"/>
    <property type="match status" value="1"/>
</dbReference>
<dbReference type="AlphaFoldDB" id="A0A895YJ83"/>
<name>A0A895YJ83_9ACTN</name>
<dbReference type="InterPro" id="IPR029058">
    <property type="entry name" value="AB_hydrolase_fold"/>
</dbReference>
<dbReference type="Proteomes" id="UP000662857">
    <property type="component" value="Chromosome"/>
</dbReference>
<keyword evidence="3" id="KW-1185">Reference proteome</keyword>
<dbReference type="InterPro" id="IPR022742">
    <property type="entry name" value="Hydrolase_4"/>
</dbReference>
<dbReference type="Gene3D" id="3.40.50.1820">
    <property type="entry name" value="alpha/beta hydrolase"/>
    <property type="match status" value="1"/>
</dbReference>
<gene>
    <name evidence="2" type="ORF">JQS43_20135</name>
</gene>
<dbReference type="SUPFAM" id="SSF53474">
    <property type="entry name" value="alpha/beta-Hydrolases"/>
    <property type="match status" value="1"/>
</dbReference>
<keyword evidence="2" id="KW-0378">Hydrolase</keyword>
<evidence type="ECO:0000313" key="3">
    <source>
        <dbReference type="Proteomes" id="UP000662857"/>
    </source>
</evidence>
<dbReference type="RefSeq" id="WP_239675950.1">
    <property type="nucleotide sequence ID" value="NZ_CP070499.1"/>
</dbReference>
<dbReference type="InterPro" id="IPR000073">
    <property type="entry name" value="AB_hydrolase_1"/>
</dbReference>
<dbReference type="InterPro" id="IPR050228">
    <property type="entry name" value="Carboxylesterase_BioH"/>
</dbReference>
<dbReference type="KEGG" id="nhy:JQS43_20135"/>
<dbReference type="PANTHER" id="PTHR43194:SF2">
    <property type="entry name" value="PEROXISOMAL MEMBRANE PROTEIN LPX1"/>
    <property type="match status" value="1"/>
</dbReference>
<proteinExistence type="predicted"/>
<evidence type="ECO:0000313" key="2">
    <source>
        <dbReference type="EMBL" id="QSB13838.1"/>
    </source>
</evidence>
<organism evidence="2 3">
    <name type="scientific">Natronosporangium hydrolyticum</name>
    <dbReference type="NCBI Taxonomy" id="2811111"/>
    <lineage>
        <taxon>Bacteria</taxon>
        <taxon>Bacillati</taxon>
        <taxon>Actinomycetota</taxon>
        <taxon>Actinomycetes</taxon>
        <taxon>Micromonosporales</taxon>
        <taxon>Micromonosporaceae</taxon>
        <taxon>Natronosporangium</taxon>
    </lineage>
</organism>
<dbReference type="Pfam" id="PF12146">
    <property type="entry name" value="Hydrolase_4"/>
    <property type="match status" value="1"/>
</dbReference>